<feature type="non-terminal residue" evidence="1">
    <location>
        <position position="1"/>
    </location>
</feature>
<protein>
    <submittedName>
        <fullName evidence="1">Uncharacterized protein</fullName>
    </submittedName>
</protein>
<comment type="caution">
    <text evidence="1">The sequence shown here is derived from an EMBL/GenBank/DDBJ whole genome shotgun (WGS) entry which is preliminary data.</text>
</comment>
<dbReference type="Proteomes" id="UP000828941">
    <property type="component" value="Chromosome 8"/>
</dbReference>
<organism evidence="1 2">
    <name type="scientific">Bauhinia variegata</name>
    <name type="common">Purple orchid tree</name>
    <name type="synonym">Phanera variegata</name>
    <dbReference type="NCBI Taxonomy" id="167791"/>
    <lineage>
        <taxon>Eukaryota</taxon>
        <taxon>Viridiplantae</taxon>
        <taxon>Streptophyta</taxon>
        <taxon>Embryophyta</taxon>
        <taxon>Tracheophyta</taxon>
        <taxon>Spermatophyta</taxon>
        <taxon>Magnoliopsida</taxon>
        <taxon>eudicotyledons</taxon>
        <taxon>Gunneridae</taxon>
        <taxon>Pentapetalae</taxon>
        <taxon>rosids</taxon>
        <taxon>fabids</taxon>
        <taxon>Fabales</taxon>
        <taxon>Fabaceae</taxon>
        <taxon>Cercidoideae</taxon>
        <taxon>Cercideae</taxon>
        <taxon>Bauhiniinae</taxon>
        <taxon>Bauhinia</taxon>
    </lineage>
</organism>
<evidence type="ECO:0000313" key="2">
    <source>
        <dbReference type="Proteomes" id="UP000828941"/>
    </source>
</evidence>
<accession>A0ACB9MUL7</accession>
<sequence>AYTNELEQKVQCLMDENARLRRQHEQICKAAANQVKKSTLYRTTTAPF</sequence>
<evidence type="ECO:0000313" key="1">
    <source>
        <dbReference type="EMBL" id="KAI4327772.1"/>
    </source>
</evidence>
<gene>
    <name evidence="1" type="ORF">L6164_020196</name>
</gene>
<reference evidence="1 2" key="1">
    <citation type="journal article" date="2022" name="DNA Res.">
        <title>Chromosomal-level genome assembly of the orchid tree Bauhinia variegata (Leguminosae; Cercidoideae) supports the allotetraploid origin hypothesis of Bauhinia.</title>
        <authorList>
            <person name="Zhong Y."/>
            <person name="Chen Y."/>
            <person name="Zheng D."/>
            <person name="Pang J."/>
            <person name="Liu Y."/>
            <person name="Luo S."/>
            <person name="Meng S."/>
            <person name="Qian L."/>
            <person name="Wei D."/>
            <person name="Dai S."/>
            <person name="Zhou R."/>
        </authorList>
    </citation>
    <scope>NUCLEOTIDE SEQUENCE [LARGE SCALE GENOMIC DNA]</scope>
    <source>
        <strain evidence="1">BV-YZ2020</strain>
    </source>
</reference>
<keyword evidence="2" id="KW-1185">Reference proteome</keyword>
<name>A0ACB9MUL7_BAUVA</name>
<dbReference type="EMBL" id="CM039433">
    <property type="protein sequence ID" value="KAI4327772.1"/>
    <property type="molecule type" value="Genomic_DNA"/>
</dbReference>
<proteinExistence type="predicted"/>